<evidence type="ECO:0000313" key="4">
    <source>
        <dbReference type="EMBL" id="MDK2124716.1"/>
    </source>
</evidence>
<dbReference type="RefSeq" id="WP_284101025.1">
    <property type="nucleotide sequence ID" value="NZ_JARRAF010000011.1"/>
</dbReference>
<name>A0ABT7DXC3_9NEIS</name>
<dbReference type="EMBL" id="JARRAF010000011">
    <property type="protein sequence ID" value="MDK2124716.1"/>
    <property type="molecule type" value="Genomic_DNA"/>
</dbReference>
<feature type="domain" description="ANTAR" evidence="3">
    <location>
        <begin position="123"/>
        <end position="184"/>
    </location>
</feature>
<proteinExistence type="predicted"/>
<dbReference type="Proteomes" id="UP001172778">
    <property type="component" value="Unassembled WGS sequence"/>
</dbReference>
<evidence type="ECO:0000259" key="2">
    <source>
        <dbReference type="PROSITE" id="PS50110"/>
    </source>
</evidence>
<sequence length="203" mass="21995">MLKVVLICDGSGRTALLAEALAGCGITLLAQLGPSPALAAQVQQLAPDVVLIDNDAPARDTLESICIASRASERPVVMLTADGRRDTIRQALAAGVAAYVVGEVPHDRMETLLWVAIERFALERERQQELATARQRLADRQWVDKAKGLLMQLRGLDEDAAYRLLRERAMQAQRRIGDVAREMVEVAGWLGKPGGPEVGPPAE</sequence>
<dbReference type="PROSITE" id="PS50110">
    <property type="entry name" value="RESPONSE_REGULATORY"/>
    <property type="match status" value="1"/>
</dbReference>
<dbReference type="InterPro" id="IPR036388">
    <property type="entry name" value="WH-like_DNA-bd_sf"/>
</dbReference>
<evidence type="ECO:0000259" key="3">
    <source>
        <dbReference type="PROSITE" id="PS50921"/>
    </source>
</evidence>
<keyword evidence="1" id="KW-0597">Phosphoprotein</keyword>
<dbReference type="SMART" id="SM01012">
    <property type="entry name" value="ANTAR"/>
    <property type="match status" value="1"/>
</dbReference>
<organism evidence="4 5">
    <name type="scientific">Parachitinimonas caeni</name>
    <dbReference type="NCBI Taxonomy" id="3031301"/>
    <lineage>
        <taxon>Bacteria</taxon>
        <taxon>Pseudomonadati</taxon>
        <taxon>Pseudomonadota</taxon>
        <taxon>Betaproteobacteria</taxon>
        <taxon>Neisseriales</taxon>
        <taxon>Chitinibacteraceae</taxon>
        <taxon>Parachitinimonas</taxon>
    </lineage>
</organism>
<keyword evidence="5" id="KW-1185">Reference proteome</keyword>
<dbReference type="Gene3D" id="1.10.10.10">
    <property type="entry name" value="Winged helix-like DNA-binding domain superfamily/Winged helix DNA-binding domain"/>
    <property type="match status" value="1"/>
</dbReference>
<dbReference type="Gene3D" id="3.40.50.2300">
    <property type="match status" value="1"/>
</dbReference>
<evidence type="ECO:0000256" key="1">
    <source>
        <dbReference type="PROSITE-ProRule" id="PRU00169"/>
    </source>
</evidence>
<protein>
    <submittedName>
        <fullName evidence="4">ANTAR domain-containing protein</fullName>
    </submittedName>
</protein>
<reference evidence="4" key="1">
    <citation type="submission" date="2023-03" db="EMBL/GenBank/DDBJ databases">
        <title>Chitinimonas shenzhenensis gen. nov., sp. nov., a novel member of family Burkholderiaceae isolated from activated sludge collected in Shen Zhen, China.</title>
        <authorList>
            <person name="Wang X."/>
        </authorList>
    </citation>
    <scope>NUCLEOTIDE SEQUENCE</scope>
    <source>
        <strain evidence="4">DQS-5</strain>
    </source>
</reference>
<dbReference type="InterPro" id="IPR005561">
    <property type="entry name" value="ANTAR"/>
</dbReference>
<dbReference type="InterPro" id="IPR011006">
    <property type="entry name" value="CheY-like_superfamily"/>
</dbReference>
<feature type="modified residue" description="4-aspartylphosphate" evidence="1">
    <location>
        <position position="53"/>
    </location>
</feature>
<gene>
    <name evidence="4" type="ORF">PZA18_11710</name>
</gene>
<comment type="caution">
    <text evidence="4">The sequence shown here is derived from an EMBL/GenBank/DDBJ whole genome shotgun (WGS) entry which is preliminary data.</text>
</comment>
<dbReference type="InterPro" id="IPR008327">
    <property type="entry name" value="Sig_transdc_resp-reg_antiterm"/>
</dbReference>
<accession>A0ABT7DXC3</accession>
<dbReference type="PROSITE" id="PS50921">
    <property type="entry name" value="ANTAR"/>
    <property type="match status" value="1"/>
</dbReference>
<dbReference type="Pfam" id="PF03861">
    <property type="entry name" value="ANTAR"/>
    <property type="match status" value="1"/>
</dbReference>
<feature type="domain" description="Response regulatory" evidence="2">
    <location>
        <begin position="3"/>
        <end position="117"/>
    </location>
</feature>
<dbReference type="InterPro" id="IPR001789">
    <property type="entry name" value="Sig_transdc_resp-reg_receiver"/>
</dbReference>
<dbReference type="SUPFAM" id="SSF52172">
    <property type="entry name" value="CheY-like"/>
    <property type="match status" value="1"/>
</dbReference>
<evidence type="ECO:0000313" key="5">
    <source>
        <dbReference type="Proteomes" id="UP001172778"/>
    </source>
</evidence>
<dbReference type="PIRSF" id="PIRSF036382">
    <property type="entry name" value="RR_antiterm"/>
    <property type="match status" value="1"/>
</dbReference>